<sequence>MIFSNFRITYRTLTYRTEFTKSVQYGLLRIQCRLPIRLRKDCRTRWKIPGVFPAVSKASIIRIRRVSLSGTGVRYTNDFTWPFAGAFENLQFTFSTTSVGLRKKIFRPFL</sequence>
<proteinExistence type="predicted"/>
<dbReference type="EMBL" id="HBUF01339817">
    <property type="protein sequence ID" value="CAG6701312.1"/>
    <property type="molecule type" value="Transcribed_RNA"/>
</dbReference>
<evidence type="ECO:0000313" key="1">
    <source>
        <dbReference type="EMBL" id="CAG6701312.1"/>
    </source>
</evidence>
<dbReference type="AlphaFoldDB" id="A0A8D8XLB8"/>
<accession>A0A8D8XLB8</accession>
<protein>
    <submittedName>
        <fullName evidence="1">Uncharacterized protein</fullName>
    </submittedName>
</protein>
<organism evidence="1">
    <name type="scientific">Cacopsylla melanoneura</name>
    <dbReference type="NCBI Taxonomy" id="428564"/>
    <lineage>
        <taxon>Eukaryota</taxon>
        <taxon>Metazoa</taxon>
        <taxon>Ecdysozoa</taxon>
        <taxon>Arthropoda</taxon>
        <taxon>Hexapoda</taxon>
        <taxon>Insecta</taxon>
        <taxon>Pterygota</taxon>
        <taxon>Neoptera</taxon>
        <taxon>Paraneoptera</taxon>
        <taxon>Hemiptera</taxon>
        <taxon>Sternorrhyncha</taxon>
        <taxon>Psylloidea</taxon>
        <taxon>Psyllidae</taxon>
        <taxon>Psyllinae</taxon>
        <taxon>Cacopsylla</taxon>
    </lineage>
</organism>
<reference evidence="1" key="1">
    <citation type="submission" date="2021-05" db="EMBL/GenBank/DDBJ databases">
        <authorList>
            <person name="Alioto T."/>
            <person name="Alioto T."/>
            <person name="Gomez Garrido J."/>
        </authorList>
    </citation>
    <scope>NUCLEOTIDE SEQUENCE</scope>
</reference>
<name>A0A8D8XLB8_9HEMI</name>